<dbReference type="PANTHER" id="PTHR44858:SF1">
    <property type="entry name" value="UDP-N-ACETYLGLUCOSAMINE--PEPTIDE N-ACETYLGLUCOSAMINYLTRANSFERASE SPINDLY-RELATED"/>
    <property type="match status" value="1"/>
</dbReference>
<dbReference type="InterPro" id="IPR050498">
    <property type="entry name" value="Ycf3"/>
</dbReference>
<evidence type="ECO:0000313" key="5">
    <source>
        <dbReference type="EMBL" id="SEO27081.1"/>
    </source>
</evidence>
<reference evidence="5 6" key="1">
    <citation type="submission" date="2016-10" db="EMBL/GenBank/DDBJ databases">
        <authorList>
            <person name="de Groot N.N."/>
        </authorList>
    </citation>
    <scope>NUCLEOTIDE SEQUENCE [LARGE SCALE GENOMIC DNA]</scope>
    <source>
        <strain evidence="5 6">DSM 8512</strain>
    </source>
</reference>
<dbReference type="SUPFAM" id="SSF48452">
    <property type="entry name" value="TPR-like"/>
    <property type="match status" value="1"/>
</dbReference>
<organism evidence="5 6">
    <name type="scientific">Paracoccus alcaliphilus</name>
    <dbReference type="NCBI Taxonomy" id="34002"/>
    <lineage>
        <taxon>Bacteria</taxon>
        <taxon>Pseudomonadati</taxon>
        <taxon>Pseudomonadota</taxon>
        <taxon>Alphaproteobacteria</taxon>
        <taxon>Rhodobacterales</taxon>
        <taxon>Paracoccaceae</taxon>
        <taxon>Paracoccus</taxon>
    </lineage>
</organism>
<keyword evidence="1" id="KW-0677">Repeat</keyword>
<dbReference type="Proteomes" id="UP000199054">
    <property type="component" value="Unassembled WGS sequence"/>
</dbReference>
<feature type="repeat" description="TPR" evidence="3">
    <location>
        <begin position="142"/>
        <end position="175"/>
    </location>
</feature>
<evidence type="ECO:0000256" key="4">
    <source>
        <dbReference type="SAM" id="SignalP"/>
    </source>
</evidence>
<gene>
    <name evidence="5" type="ORF">SAMN04489859_105617</name>
</gene>
<proteinExistence type="predicted"/>
<feature type="signal peptide" evidence="4">
    <location>
        <begin position="1"/>
        <end position="34"/>
    </location>
</feature>
<dbReference type="OrthoDB" id="9815010at2"/>
<dbReference type="AlphaFoldDB" id="A0A1H8NBK4"/>
<dbReference type="PROSITE" id="PS50005">
    <property type="entry name" value="TPR"/>
    <property type="match status" value="2"/>
</dbReference>
<name>A0A1H8NBK4_9RHOB</name>
<keyword evidence="6" id="KW-1185">Reference proteome</keyword>
<dbReference type="InterPro" id="IPR011990">
    <property type="entry name" value="TPR-like_helical_dom_sf"/>
</dbReference>
<accession>A0A1H8NBK4</accession>
<feature type="chain" id="PRO_5011760692" evidence="4">
    <location>
        <begin position="35"/>
        <end position="194"/>
    </location>
</feature>
<sequence>MGACGFHYHHFVTAFRRLSIALCLNLAVLTTAYAQDGDAIDEMFSKLAAPEGEGWRIAETDILREWSKSGSAAMDMLLQRGEGALDIGDPESAIGHLTALTDHAPDFAAGWQARAAAFAMLGQTGPAIEDLRRALQLEPRHFVALTQLGALLEEMGDTHRALAAYRASLKIHPYQQEALDAVARLERETSGTRI</sequence>
<keyword evidence="2 3" id="KW-0802">TPR repeat</keyword>
<evidence type="ECO:0000256" key="3">
    <source>
        <dbReference type="PROSITE-ProRule" id="PRU00339"/>
    </source>
</evidence>
<evidence type="ECO:0000313" key="6">
    <source>
        <dbReference type="Proteomes" id="UP000199054"/>
    </source>
</evidence>
<dbReference type="PANTHER" id="PTHR44858">
    <property type="entry name" value="TETRATRICOPEPTIDE REPEAT PROTEIN 6"/>
    <property type="match status" value="1"/>
</dbReference>
<dbReference type="SMART" id="SM00028">
    <property type="entry name" value="TPR"/>
    <property type="match status" value="3"/>
</dbReference>
<dbReference type="InterPro" id="IPR019734">
    <property type="entry name" value="TPR_rpt"/>
</dbReference>
<dbReference type="Pfam" id="PF13181">
    <property type="entry name" value="TPR_8"/>
    <property type="match status" value="1"/>
</dbReference>
<feature type="repeat" description="TPR" evidence="3">
    <location>
        <begin position="108"/>
        <end position="141"/>
    </location>
</feature>
<dbReference type="Gene3D" id="1.25.40.10">
    <property type="entry name" value="Tetratricopeptide repeat domain"/>
    <property type="match status" value="1"/>
</dbReference>
<protein>
    <submittedName>
        <fullName evidence="5">Tetratricopeptide repeat-containing protein</fullName>
    </submittedName>
</protein>
<keyword evidence="4" id="KW-0732">Signal</keyword>
<dbReference type="EMBL" id="FODE01000056">
    <property type="protein sequence ID" value="SEO27081.1"/>
    <property type="molecule type" value="Genomic_DNA"/>
</dbReference>
<evidence type="ECO:0000256" key="1">
    <source>
        <dbReference type="ARBA" id="ARBA00022737"/>
    </source>
</evidence>
<dbReference type="STRING" id="34002.SAMN04489859_105617"/>
<evidence type="ECO:0000256" key="2">
    <source>
        <dbReference type="ARBA" id="ARBA00022803"/>
    </source>
</evidence>